<dbReference type="AlphaFoldDB" id="Q2KBP1"/>
<proteinExistence type="predicted"/>
<gene>
    <name evidence="1" type="primary">ribA</name>
    <name evidence="1" type="ordered locus">RHE_CH00934</name>
</gene>
<evidence type="ECO:0000313" key="2">
    <source>
        <dbReference type="Proteomes" id="UP000001936"/>
    </source>
</evidence>
<protein>
    <submittedName>
        <fullName evidence="1">GTP cyclohydrolase/3,4-dihydroxy-2-butanone 4-phosphate synthase bi-functional protein (Ribofalvinbiosynthesis)</fullName>
    </submittedName>
</protein>
<dbReference type="Proteomes" id="UP000001936">
    <property type="component" value="Chromosome"/>
</dbReference>
<dbReference type="eggNOG" id="ENOG502ZQ55">
    <property type="taxonomic scope" value="Bacteria"/>
</dbReference>
<dbReference type="KEGG" id="ret:RHE_CH00934"/>
<sequence length="402" mass="43359">MGQFPTDLSRSHLWGALPGLADLRLADLDAEPFQTDIVALAAGEQLDRADAEILEDLGAEADFQPFAFAALRFGMGFAALVARFAAIVIMADADGAFTQVDDDAAPFRGDLLHVEIDRALPAEKILGDIFRMQAHGDVDAVADVAEDDGEMLHRVPGQGIGMGLGLAEGRVDVEARAVLDQRFLALAIGDEIGDGDELQPVLLGEFDHLRTAGDCAVVIDQFGDHADRRQAGEAAEIDGGFRMAGAHQHAAFARNQREDVAGTDEIGRPDIRVGEVAHRQRPVVGRDAGRRAVLEIDRDGEGGRVGGIVFRHHGVEVEAFGLFLRHRRADDAGGVAHDEGHLFRRGVHGGDDQVALVLAVIVVHDDDDFAGLEGPDGVDDAFLIVRHGRSYFRRPVWPRSRR</sequence>
<dbReference type="HOGENOM" id="CLU_684905_0_0_5"/>
<keyword evidence="2" id="KW-1185">Reference proteome</keyword>
<evidence type="ECO:0000313" key="1">
    <source>
        <dbReference type="EMBL" id="ABC89745.1"/>
    </source>
</evidence>
<accession>Q2KBP1</accession>
<organism evidence="1 2">
    <name type="scientific">Rhizobium etli (strain ATCC 51251 / DSM 11541 / JCM 21823 / NBRC 15573 / CFN 42)</name>
    <dbReference type="NCBI Taxonomy" id="347834"/>
    <lineage>
        <taxon>Bacteria</taxon>
        <taxon>Pseudomonadati</taxon>
        <taxon>Pseudomonadota</taxon>
        <taxon>Alphaproteobacteria</taxon>
        <taxon>Hyphomicrobiales</taxon>
        <taxon>Rhizobiaceae</taxon>
        <taxon>Rhizobium/Agrobacterium group</taxon>
        <taxon>Rhizobium</taxon>
    </lineage>
</organism>
<reference evidence="1 2" key="1">
    <citation type="journal article" date="2006" name="Proc. Natl. Acad. Sci. U.S.A.">
        <title>The partitioned Rhizobium etli genome: genetic and metabolic redundancy in seven interacting replicons.</title>
        <authorList>
            <person name="Gonzalez V."/>
            <person name="Santamaria R.I."/>
            <person name="Bustos P."/>
            <person name="Hernandez-Gonzalez I."/>
            <person name="Medrano-Soto A."/>
            <person name="Moreno-Hagelsieb G."/>
            <person name="Janga S.C."/>
            <person name="Ramirez M.A."/>
            <person name="Jimenez-Jacinto V."/>
            <person name="Collado-Vides J."/>
            <person name="Davila G."/>
        </authorList>
    </citation>
    <scope>NUCLEOTIDE SEQUENCE [LARGE SCALE GENOMIC DNA]</scope>
    <source>
        <strain evidence="2">ATCC 51251 / DSM 11541 / JCM 21823 / NBRC 15573 / CFN 42</strain>
    </source>
</reference>
<dbReference type="EMBL" id="CP000133">
    <property type="protein sequence ID" value="ABC89745.1"/>
    <property type="molecule type" value="Genomic_DNA"/>
</dbReference>
<name>Q2KBP1_RHIEC</name>